<dbReference type="EMBL" id="BAABBN010000004">
    <property type="protein sequence ID" value="GAA3920166.1"/>
    <property type="molecule type" value="Genomic_DNA"/>
</dbReference>
<keyword evidence="3 10" id="KW-0813">Transport</keyword>
<dbReference type="InterPro" id="IPR045584">
    <property type="entry name" value="Pilin-like"/>
</dbReference>
<dbReference type="InterPro" id="IPR049031">
    <property type="entry name" value="T2SSK_SAM-like_1st"/>
</dbReference>
<dbReference type="InterPro" id="IPR049179">
    <property type="entry name" value="T2SSK_SAM-like_2nd"/>
</dbReference>
<sequence length="338" mass="38006">MINKQFNQSGLALVSVLFITALVVTIITAISHRQTLDIQLTGNLVFRTQAFQYAKGAEVFASEMLFRDFEEDGSGSLVDGPNDAWVKYGAVLPMDDGVIEVELWDLQGLYNVNNLVNNEYKVVAEQLDYLDRLFQRVSALHTVTINQEIAQSIADWIDEDDSSTGLGSEEGDYLVKTPAYRTANFYMSDSDELLLIEGVNFEIFDLIHPYLSALPTNAAKLNINLASKELLLAIHPDIKESDIDELIKDRAEEDNEFKDVATFLAHPAFAGLKDPAPKADSFQVYSNYFLLKSRITLGDRVVQMHSVLYRDETDGRTKVLTRNMSKRFNPIKPLLPIN</sequence>
<evidence type="ECO:0000256" key="2">
    <source>
        <dbReference type="ARBA" id="ARBA00007246"/>
    </source>
</evidence>
<gene>
    <name evidence="14" type="primary">gspK</name>
    <name evidence="14" type="ORF">GCM10022277_14660</name>
</gene>
<protein>
    <recommendedName>
        <fullName evidence="10">Type II secretion system protein K</fullName>
    </recommendedName>
</protein>
<feature type="domain" description="T2SS protein K second SAM-like" evidence="12">
    <location>
        <begin position="221"/>
        <end position="281"/>
    </location>
</feature>
<dbReference type="SUPFAM" id="SSF158544">
    <property type="entry name" value="GspK insert domain-like"/>
    <property type="match status" value="1"/>
</dbReference>
<evidence type="ECO:0000313" key="14">
    <source>
        <dbReference type="EMBL" id="GAA3920166.1"/>
    </source>
</evidence>
<evidence type="ECO:0000256" key="9">
    <source>
        <dbReference type="ARBA" id="ARBA00023136"/>
    </source>
</evidence>
<dbReference type="PIRSF" id="PIRSF002786">
    <property type="entry name" value="XcpX"/>
    <property type="match status" value="1"/>
</dbReference>
<dbReference type="InterPro" id="IPR005628">
    <property type="entry name" value="GspK"/>
</dbReference>
<evidence type="ECO:0000256" key="10">
    <source>
        <dbReference type="PIRNR" id="PIRNR002786"/>
    </source>
</evidence>
<proteinExistence type="inferred from homology"/>
<keyword evidence="8 11" id="KW-1133">Transmembrane helix</keyword>
<evidence type="ECO:0000256" key="4">
    <source>
        <dbReference type="ARBA" id="ARBA00022475"/>
    </source>
</evidence>
<comment type="caution">
    <text evidence="14">The sequence shown here is derived from an EMBL/GenBank/DDBJ whole genome shotgun (WGS) entry which is preliminary data.</text>
</comment>
<accession>A0ABP7MCN0</accession>
<organism evidence="14 15">
    <name type="scientific">Litoribacillus peritrichatus</name>
    <dbReference type="NCBI Taxonomy" id="718191"/>
    <lineage>
        <taxon>Bacteria</taxon>
        <taxon>Pseudomonadati</taxon>
        <taxon>Pseudomonadota</taxon>
        <taxon>Gammaproteobacteria</taxon>
        <taxon>Oceanospirillales</taxon>
        <taxon>Oceanospirillaceae</taxon>
        <taxon>Litoribacillus</taxon>
    </lineage>
</organism>
<evidence type="ECO:0000256" key="8">
    <source>
        <dbReference type="ARBA" id="ARBA00022989"/>
    </source>
</evidence>
<evidence type="ECO:0000259" key="12">
    <source>
        <dbReference type="Pfam" id="PF03934"/>
    </source>
</evidence>
<feature type="domain" description="T2SS protein K first SAM-like" evidence="13">
    <location>
        <begin position="109"/>
        <end position="216"/>
    </location>
</feature>
<evidence type="ECO:0000313" key="15">
    <source>
        <dbReference type="Proteomes" id="UP001501565"/>
    </source>
</evidence>
<comment type="similarity">
    <text evidence="2 10">Belongs to the GSP K family.</text>
</comment>
<keyword evidence="9 10" id="KW-0472">Membrane</keyword>
<dbReference type="Gene3D" id="1.10.40.60">
    <property type="entry name" value="EpsJ-like"/>
    <property type="match status" value="2"/>
</dbReference>
<dbReference type="SUPFAM" id="SSF54523">
    <property type="entry name" value="Pili subunits"/>
    <property type="match status" value="1"/>
</dbReference>
<keyword evidence="4 10" id="KW-1003">Cell membrane</keyword>
<dbReference type="NCBIfam" id="NF037980">
    <property type="entry name" value="T2SS_GspK"/>
    <property type="match status" value="1"/>
</dbReference>
<evidence type="ECO:0000256" key="7">
    <source>
        <dbReference type="ARBA" id="ARBA00022927"/>
    </source>
</evidence>
<dbReference type="Proteomes" id="UP001501565">
    <property type="component" value="Unassembled WGS sequence"/>
</dbReference>
<keyword evidence="6 11" id="KW-0812">Transmembrane</keyword>
<name>A0ABP7MCN0_9GAMM</name>
<evidence type="ECO:0000256" key="11">
    <source>
        <dbReference type="SAM" id="Phobius"/>
    </source>
</evidence>
<dbReference type="PANTHER" id="PTHR38831">
    <property type="entry name" value="TYPE II SECRETION SYSTEM PROTEIN K"/>
    <property type="match status" value="1"/>
</dbReference>
<keyword evidence="15" id="KW-1185">Reference proteome</keyword>
<dbReference type="InterPro" id="IPR038072">
    <property type="entry name" value="GspK_central_sf"/>
</dbReference>
<dbReference type="RefSeq" id="WP_344797014.1">
    <property type="nucleotide sequence ID" value="NZ_BAABBN010000004.1"/>
</dbReference>
<dbReference type="PANTHER" id="PTHR38831:SF1">
    <property type="entry name" value="TYPE II SECRETION SYSTEM PROTEIN K-RELATED"/>
    <property type="match status" value="1"/>
</dbReference>
<keyword evidence="5 10" id="KW-0997">Cell inner membrane</keyword>
<comment type="subcellular location">
    <subcellularLocation>
        <location evidence="1 10">Cell inner membrane</location>
    </subcellularLocation>
</comment>
<reference evidence="15" key="1">
    <citation type="journal article" date="2019" name="Int. J. Syst. Evol. Microbiol.">
        <title>The Global Catalogue of Microorganisms (GCM) 10K type strain sequencing project: providing services to taxonomists for standard genome sequencing and annotation.</title>
        <authorList>
            <consortium name="The Broad Institute Genomics Platform"/>
            <consortium name="The Broad Institute Genome Sequencing Center for Infectious Disease"/>
            <person name="Wu L."/>
            <person name="Ma J."/>
        </authorList>
    </citation>
    <scope>NUCLEOTIDE SEQUENCE [LARGE SCALE GENOMIC DNA]</scope>
    <source>
        <strain evidence="15">JCM 17551</strain>
    </source>
</reference>
<dbReference type="Pfam" id="PF03934">
    <property type="entry name" value="T2SSK"/>
    <property type="match status" value="1"/>
</dbReference>
<evidence type="ECO:0000259" key="13">
    <source>
        <dbReference type="Pfam" id="PF21687"/>
    </source>
</evidence>
<evidence type="ECO:0000256" key="5">
    <source>
        <dbReference type="ARBA" id="ARBA00022519"/>
    </source>
</evidence>
<dbReference type="Pfam" id="PF21687">
    <property type="entry name" value="T2SSK_1st"/>
    <property type="match status" value="1"/>
</dbReference>
<feature type="transmembrane region" description="Helical" evidence="11">
    <location>
        <begin position="12"/>
        <end position="30"/>
    </location>
</feature>
<evidence type="ECO:0000256" key="6">
    <source>
        <dbReference type="ARBA" id="ARBA00022692"/>
    </source>
</evidence>
<evidence type="ECO:0000256" key="3">
    <source>
        <dbReference type="ARBA" id="ARBA00022448"/>
    </source>
</evidence>
<evidence type="ECO:0000256" key="1">
    <source>
        <dbReference type="ARBA" id="ARBA00004533"/>
    </source>
</evidence>
<keyword evidence="7" id="KW-0653">Protein transport</keyword>
<dbReference type="Gene3D" id="3.30.1300.30">
    <property type="entry name" value="GSPII I/J protein-like"/>
    <property type="match status" value="1"/>
</dbReference>